<protein>
    <submittedName>
        <fullName evidence="1">Uncharacterized protein</fullName>
    </submittedName>
</protein>
<comment type="caution">
    <text evidence="1">The sequence shown here is derived from an EMBL/GenBank/DDBJ whole genome shotgun (WGS) entry which is preliminary data.</text>
</comment>
<reference evidence="2" key="1">
    <citation type="journal article" date="2019" name="Int. J. Syst. Evol. Microbiol.">
        <title>The Global Catalogue of Microorganisms (GCM) 10K type strain sequencing project: providing services to taxonomists for standard genome sequencing and annotation.</title>
        <authorList>
            <consortium name="The Broad Institute Genomics Platform"/>
            <consortium name="The Broad Institute Genome Sequencing Center for Infectious Disease"/>
            <person name="Wu L."/>
            <person name="Ma J."/>
        </authorList>
    </citation>
    <scope>NUCLEOTIDE SEQUENCE [LARGE SCALE GENOMIC DNA]</scope>
    <source>
        <strain evidence="2">JCM 18410</strain>
    </source>
</reference>
<dbReference type="EMBL" id="BAABKC010000049">
    <property type="protein sequence ID" value="GAA5060105.1"/>
    <property type="molecule type" value="Genomic_DNA"/>
</dbReference>
<dbReference type="Proteomes" id="UP001500124">
    <property type="component" value="Unassembled WGS sequence"/>
</dbReference>
<sequence length="68" mass="6888">MDGATAETAKRTGVHKRLARIARSAPELSVVARLAHLQCAVGNAAVLGMLGNRPTAADEASGTPNPAP</sequence>
<evidence type="ECO:0000313" key="1">
    <source>
        <dbReference type="EMBL" id="GAA5060105.1"/>
    </source>
</evidence>
<accession>A0ABP9KP81</accession>
<proteinExistence type="predicted"/>
<name>A0ABP9KP81_9ACTN</name>
<evidence type="ECO:0000313" key="2">
    <source>
        <dbReference type="Proteomes" id="UP001500124"/>
    </source>
</evidence>
<gene>
    <name evidence="1" type="ORF">GCM10023336_36550</name>
</gene>
<keyword evidence="2" id="KW-1185">Reference proteome</keyword>
<organism evidence="1 2">
    <name type="scientific">Streptomyces similanensis</name>
    <dbReference type="NCBI Taxonomy" id="1274988"/>
    <lineage>
        <taxon>Bacteria</taxon>
        <taxon>Bacillati</taxon>
        <taxon>Actinomycetota</taxon>
        <taxon>Actinomycetes</taxon>
        <taxon>Kitasatosporales</taxon>
        <taxon>Streptomycetaceae</taxon>
        <taxon>Streptomyces</taxon>
    </lineage>
</organism>